<dbReference type="InterPro" id="IPR007313">
    <property type="entry name" value="FxsA"/>
</dbReference>
<evidence type="ECO:0000256" key="1">
    <source>
        <dbReference type="SAM" id="Phobius"/>
    </source>
</evidence>
<evidence type="ECO:0000313" key="4">
    <source>
        <dbReference type="Proteomes" id="UP000037269"/>
    </source>
</evidence>
<evidence type="ECO:0000313" key="3">
    <source>
        <dbReference type="EMBL" id="SDI55657.1"/>
    </source>
</evidence>
<dbReference type="Pfam" id="PF04186">
    <property type="entry name" value="FxsA"/>
    <property type="match status" value="1"/>
</dbReference>
<dbReference type="Proteomes" id="UP000037269">
    <property type="component" value="Unassembled WGS sequence"/>
</dbReference>
<dbReference type="AlphaFoldDB" id="A0A0D1XUG9"/>
<dbReference type="STRING" id="47500.AF333_00955"/>
<dbReference type="EMBL" id="FNED01000005">
    <property type="protein sequence ID" value="SDI55657.1"/>
    <property type="molecule type" value="Genomic_DNA"/>
</dbReference>
<dbReference type="NCBIfam" id="NF008528">
    <property type="entry name" value="PRK11463.1-2"/>
    <property type="match status" value="1"/>
</dbReference>
<reference evidence="3 5" key="2">
    <citation type="submission" date="2016-10" db="EMBL/GenBank/DDBJ databases">
        <authorList>
            <person name="de Groot N.N."/>
        </authorList>
    </citation>
    <scope>NUCLEOTIDE SEQUENCE [LARGE SCALE GENOMIC DNA]</scope>
    <source>
        <strain evidence="3 5">DSM 2895</strain>
    </source>
</reference>
<dbReference type="GO" id="GO:0016020">
    <property type="term" value="C:membrane"/>
    <property type="evidence" value="ECO:0007669"/>
    <property type="project" value="InterPro"/>
</dbReference>
<dbReference type="PANTHER" id="PTHR35335">
    <property type="entry name" value="UPF0716 PROTEIN FXSA"/>
    <property type="match status" value="1"/>
</dbReference>
<dbReference type="PANTHER" id="PTHR35335:SF1">
    <property type="entry name" value="UPF0716 PROTEIN FXSA"/>
    <property type="match status" value="1"/>
</dbReference>
<dbReference type="Proteomes" id="UP000182836">
    <property type="component" value="Unassembled WGS sequence"/>
</dbReference>
<dbReference type="RefSeq" id="WP_043068709.1">
    <property type="nucleotide sequence ID" value="NZ_BJOA01000065.1"/>
</dbReference>
<keyword evidence="1" id="KW-0812">Transmembrane</keyword>
<keyword evidence="1" id="KW-1133">Transmembrane helix</keyword>
<reference evidence="2 4" key="1">
    <citation type="submission" date="2015-07" db="EMBL/GenBank/DDBJ databases">
        <title>Fjat-14205 dsm 2895.</title>
        <authorList>
            <person name="Liu B."/>
            <person name="Wang J."/>
            <person name="Zhu Y."/>
            <person name="Liu G."/>
            <person name="Chen Q."/>
            <person name="Chen Z."/>
            <person name="Lan J."/>
            <person name="Che J."/>
            <person name="Ge C."/>
            <person name="Shi H."/>
            <person name="Pan Z."/>
            <person name="Liu X."/>
        </authorList>
    </citation>
    <scope>NUCLEOTIDE SEQUENCE [LARGE SCALE GENOMIC DNA]</scope>
    <source>
        <strain evidence="2 4">DSM 2895</strain>
    </source>
</reference>
<evidence type="ECO:0000313" key="2">
    <source>
        <dbReference type="EMBL" id="KON99333.1"/>
    </source>
</evidence>
<accession>A0A0D1XUG9</accession>
<keyword evidence="1" id="KW-0472">Membrane</keyword>
<organism evidence="2 4">
    <name type="scientific">Aneurinibacillus migulanus</name>
    <name type="common">Bacillus migulanus</name>
    <dbReference type="NCBI Taxonomy" id="47500"/>
    <lineage>
        <taxon>Bacteria</taxon>
        <taxon>Bacillati</taxon>
        <taxon>Bacillota</taxon>
        <taxon>Bacilli</taxon>
        <taxon>Bacillales</taxon>
        <taxon>Paenibacillaceae</taxon>
        <taxon>Aneurinibacillus group</taxon>
        <taxon>Aneurinibacillus</taxon>
    </lineage>
</organism>
<feature type="transmembrane region" description="Helical" evidence="1">
    <location>
        <begin position="28"/>
        <end position="46"/>
    </location>
</feature>
<gene>
    <name evidence="2" type="ORF">AF333_00955</name>
    <name evidence="3" type="ORF">SAMN04487909_10591</name>
</gene>
<protein>
    <submittedName>
        <fullName evidence="3">UPF0716 protein FxsA</fullName>
    </submittedName>
</protein>
<dbReference type="PATRIC" id="fig|47500.8.peg.4329"/>
<keyword evidence="4" id="KW-1185">Reference proteome</keyword>
<dbReference type="OrthoDB" id="9792788at2"/>
<sequence>MRVLIMLFLLVPILEIWFLVAAGRGIGWVPALLLCVLTGVIGAWLAKREGLQIFRLAQVQLSRGELPGEAILDGICVFMGGLLLLVPGFLTDIFGFLLLIPYTRGIAKLFIKRWLYKRIRNGQLNILTFNKFNRF</sequence>
<name>A0A0D1XUG9_ANEMI</name>
<evidence type="ECO:0000313" key="5">
    <source>
        <dbReference type="Proteomes" id="UP000182836"/>
    </source>
</evidence>
<proteinExistence type="predicted"/>
<dbReference type="EMBL" id="LGUG01000002">
    <property type="protein sequence ID" value="KON99333.1"/>
    <property type="molecule type" value="Genomic_DNA"/>
</dbReference>
<dbReference type="GeneID" id="42303784"/>